<feature type="compositionally biased region" description="Polar residues" evidence="1">
    <location>
        <begin position="668"/>
        <end position="715"/>
    </location>
</feature>
<name>A0A182UZQ0_ANOME</name>
<dbReference type="EnsemblMetazoa" id="AMEM006417-RA">
    <property type="protein sequence ID" value="AMEM006417-PA"/>
    <property type="gene ID" value="AMEM006417"/>
</dbReference>
<accession>A0A182UZQ0</accession>
<feature type="compositionally biased region" description="Basic and acidic residues" evidence="1">
    <location>
        <begin position="77"/>
        <end position="108"/>
    </location>
</feature>
<dbReference type="VEuPathDB" id="VectorBase:AMEM21_012138"/>
<reference evidence="3" key="1">
    <citation type="submission" date="2020-05" db="UniProtKB">
        <authorList>
            <consortium name="EnsemblMetazoa"/>
        </authorList>
    </citation>
    <scope>IDENTIFICATION</scope>
    <source>
        <strain evidence="3">MAF</strain>
    </source>
</reference>
<dbReference type="Proteomes" id="UP000075903">
    <property type="component" value="Unassembled WGS sequence"/>
</dbReference>
<feature type="compositionally biased region" description="Low complexity" evidence="1">
    <location>
        <begin position="538"/>
        <end position="567"/>
    </location>
</feature>
<feature type="compositionally biased region" description="Low complexity" evidence="1">
    <location>
        <begin position="628"/>
        <end position="642"/>
    </location>
</feature>
<feature type="domain" description="COMM" evidence="2">
    <location>
        <begin position="918"/>
        <end position="978"/>
    </location>
</feature>
<evidence type="ECO:0000256" key="1">
    <source>
        <dbReference type="SAM" id="MobiDB-lite"/>
    </source>
</evidence>
<sequence length="981" mass="103098">MEFPVSGAAHVRGSHVVVVRLSVVSPVTIPLCVWRSIWASGSSQNPAKEGVVAEGTGKLEKIGEVDQLKAQANGDAQHNDGDNETKVETDAAENEKDSTTEKTTKEGGDGGGGDTSVAAASPTSEGAESDANNKTLENGSNDESLNDSKAAAADEATKKAKKPKKKWSFRSLSFSKKDKQKPAKKEKDEERVNGECEKVPEEVMVFVEASLSQVANEPSSVEESAASLVSVPSENSSAELAAAAPTDCPLPSPVVPPVEGSNVEVVGDVSPLAPSAAVAPVEEAPVAAPAEEQTTEQQTPEVVAEEPPVVAEKKVVADMMAAAPAVPEEEQPSVTDEMKETVSKAVGEILEQAVDKIESGDVPLAVAAAVAPAAAAPAVEEETTVPLSVEAVATAPLPADLEAVDEISNNIDDLPPPPPPPAVDDEETVPDSLPSPLPTIAAAVPAELLDGGADDLKQQDTSVLSVDISSPLPQNSLESLPSPPTLSQSDVSLPPPPESPTVGGMPEQQQAAGVLPEPEVESATAAAAALPSPPPLSAPSSAGDDPISSSIIPPPTSSSSLPAAAEVEVAKQEVEEEALTQQQSAVEATPEVARDESESAKNDASSSSAEKKEEEAASAGEEKAQQDSSSAAATVVAASAKPVAEETETDVAAPAVAVPAEVEETVAQKQQNGTADHGTSNGTTENGKAENGTTENGTVENGQNGVHETSATESLNGEAEHKKEEKIPEKAAQLQQPPPPAAPEVTAEVPLFSNVTTVNEHSMLYQTSDDKVDKNKDVFPVHEANAVCDEQHYRTKRSYTIDSIRSDLWRTQQTAQAIFLLIDYIVEVPRQSQQCRDRLAQLLGHATSSDELKHTLKLFEALVRKYCIGEVDEVRLRSHLAQLSPNRQDRVVEIVNLRRPEIARRLIDEVNRREGGVPLVESFDWNVSWIMGSSSLASYRKQLCTVALACRDGAAKPHTISFEMGREQVEQVIRELETVVG</sequence>
<feature type="compositionally biased region" description="Basic and acidic residues" evidence="1">
    <location>
        <begin position="718"/>
        <end position="729"/>
    </location>
</feature>
<dbReference type="VEuPathDB" id="VectorBase:AMEM21_006190"/>
<evidence type="ECO:0000259" key="2">
    <source>
        <dbReference type="Pfam" id="PF07258"/>
    </source>
</evidence>
<feature type="compositionally biased region" description="Basic residues" evidence="1">
    <location>
        <begin position="159"/>
        <end position="168"/>
    </location>
</feature>
<organism evidence="3 4">
    <name type="scientific">Anopheles merus</name>
    <name type="common">Mosquito</name>
    <dbReference type="NCBI Taxonomy" id="30066"/>
    <lineage>
        <taxon>Eukaryota</taxon>
        <taxon>Metazoa</taxon>
        <taxon>Ecdysozoa</taxon>
        <taxon>Arthropoda</taxon>
        <taxon>Hexapoda</taxon>
        <taxon>Insecta</taxon>
        <taxon>Pterygota</taxon>
        <taxon>Neoptera</taxon>
        <taxon>Endopterygota</taxon>
        <taxon>Diptera</taxon>
        <taxon>Nematocera</taxon>
        <taxon>Culicoidea</taxon>
        <taxon>Culicidae</taxon>
        <taxon>Anophelinae</taxon>
        <taxon>Anopheles</taxon>
    </lineage>
</organism>
<keyword evidence="4" id="KW-1185">Reference proteome</keyword>
<feature type="compositionally biased region" description="Low complexity" evidence="1">
    <location>
        <begin position="650"/>
        <end position="660"/>
    </location>
</feature>
<dbReference type="VEuPathDB" id="VectorBase:AMEM006417"/>
<protein>
    <submittedName>
        <fullName evidence="3">COMM domain-containing protein</fullName>
    </submittedName>
</protein>
<evidence type="ECO:0000313" key="3">
    <source>
        <dbReference type="EnsemblMetazoa" id="AMEM006417-PA"/>
    </source>
</evidence>
<feature type="compositionally biased region" description="Basic and acidic residues" evidence="1">
    <location>
        <begin position="175"/>
        <end position="195"/>
    </location>
</feature>
<feature type="compositionally biased region" description="Basic and acidic residues" evidence="1">
    <location>
        <begin position="592"/>
        <end position="601"/>
    </location>
</feature>
<feature type="region of interest" description="Disordered" evidence="1">
    <location>
        <begin position="468"/>
        <end position="745"/>
    </location>
</feature>
<feature type="compositionally biased region" description="Basic and acidic residues" evidence="1">
    <location>
        <begin position="609"/>
        <end position="625"/>
    </location>
</feature>
<evidence type="ECO:0000313" key="4">
    <source>
        <dbReference type="Proteomes" id="UP000075903"/>
    </source>
</evidence>
<feature type="region of interest" description="Disordered" evidence="1">
    <location>
        <begin position="70"/>
        <end position="195"/>
    </location>
</feature>
<dbReference type="STRING" id="30066.A0A182UZQ0"/>
<feature type="compositionally biased region" description="Low complexity" evidence="1">
    <location>
        <begin position="476"/>
        <end position="489"/>
    </location>
</feature>
<dbReference type="InterPro" id="IPR017920">
    <property type="entry name" value="COMM"/>
</dbReference>
<dbReference type="AlphaFoldDB" id="A0A182UZQ0"/>
<proteinExistence type="predicted"/>
<feature type="region of interest" description="Disordered" evidence="1">
    <location>
        <begin position="408"/>
        <end position="438"/>
    </location>
</feature>
<feature type="region of interest" description="Disordered" evidence="1">
    <location>
        <begin position="284"/>
        <end position="307"/>
    </location>
</feature>
<feature type="compositionally biased region" description="Polar residues" evidence="1">
    <location>
        <begin position="121"/>
        <end position="143"/>
    </location>
</feature>
<dbReference type="Pfam" id="PF07258">
    <property type="entry name" value="COMM_domain"/>
    <property type="match status" value="1"/>
</dbReference>